<dbReference type="Pfam" id="PF09538">
    <property type="entry name" value="FYDLN_acid"/>
    <property type="match status" value="1"/>
</dbReference>
<name>A0ABU9YKN2_9PROT</name>
<evidence type="ECO:0000313" key="2">
    <source>
        <dbReference type="EMBL" id="MEN2989333.1"/>
    </source>
</evidence>
<gene>
    <name evidence="2" type="ORF">WG926_13540</name>
</gene>
<accession>A0ABU9YKN2</accession>
<dbReference type="Proteomes" id="UP001413721">
    <property type="component" value="Unassembled WGS sequence"/>
</dbReference>
<dbReference type="InterPro" id="IPR012644">
    <property type="entry name" value="CHP02300_FYDLN_acid"/>
</dbReference>
<feature type="compositionally biased region" description="Acidic residues" evidence="1">
    <location>
        <begin position="114"/>
        <end position="148"/>
    </location>
</feature>
<sequence length="160" mass="17774">MTGATMPEASEWPLAVLTQPVQPYPVYSFLDTSNNIEGGRVAKEEWGQKHTCRNCGARFYDMRRTPVTCPKCGTEQPQIEEPRSRRQAAREADELARERAALARKAKAVPAVVEEAEEDGFDPAFPDEEDDDEDVGIEDPSELGDDDVSDVRIGDDDDDT</sequence>
<proteinExistence type="predicted"/>
<organism evidence="2 3">
    <name type="scientific">Tistrella arctica</name>
    <dbReference type="NCBI Taxonomy" id="3133430"/>
    <lineage>
        <taxon>Bacteria</taxon>
        <taxon>Pseudomonadati</taxon>
        <taxon>Pseudomonadota</taxon>
        <taxon>Alphaproteobacteria</taxon>
        <taxon>Geminicoccales</taxon>
        <taxon>Geminicoccaceae</taxon>
        <taxon>Tistrella</taxon>
    </lineage>
</organism>
<feature type="compositionally biased region" description="Basic and acidic residues" evidence="1">
    <location>
        <begin position="80"/>
        <end position="101"/>
    </location>
</feature>
<evidence type="ECO:0000313" key="3">
    <source>
        <dbReference type="Proteomes" id="UP001413721"/>
    </source>
</evidence>
<dbReference type="EMBL" id="JBBKTW010000004">
    <property type="protein sequence ID" value="MEN2989333.1"/>
    <property type="molecule type" value="Genomic_DNA"/>
</dbReference>
<keyword evidence="3" id="KW-1185">Reference proteome</keyword>
<evidence type="ECO:0000256" key="1">
    <source>
        <dbReference type="SAM" id="MobiDB-lite"/>
    </source>
</evidence>
<protein>
    <submittedName>
        <fullName evidence="2">TIGR02300 family protein</fullName>
    </submittedName>
</protein>
<reference evidence="2 3" key="1">
    <citation type="submission" date="2024-03" db="EMBL/GenBank/DDBJ databases">
        <title>High-quality draft genome sequencing of Tistrella sp. BH-R2-4.</title>
        <authorList>
            <person name="Dong C."/>
        </authorList>
    </citation>
    <scope>NUCLEOTIDE SEQUENCE [LARGE SCALE GENOMIC DNA]</scope>
    <source>
        <strain evidence="2 3">BH-R2-4</strain>
    </source>
</reference>
<comment type="caution">
    <text evidence="2">The sequence shown here is derived from an EMBL/GenBank/DDBJ whole genome shotgun (WGS) entry which is preliminary data.</text>
</comment>
<dbReference type="NCBIfam" id="TIGR02300">
    <property type="entry name" value="FYDLN_acid"/>
    <property type="match status" value="1"/>
</dbReference>
<feature type="region of interest" description="Disordered" evidence="1">
    <location>
        <begin position="66"/>
        <end position="160"/>
    </location>
</feature>
<dbReference type="RefSeq" id="WP_345934078.1">
    <property type="nucleotide sequence ID" value="NZ_JBBKTV010000006.1"/>
</dbReference>